<dbReference type="EMBL" id="CP009211">
    <property type="protein sequence ID" value="AIJ32786.1"/>
    <property type="molecule type" value="Genomic_DNA"/>
</dbReference>
<dbReference type="Pfam" id="PF01297">
    <property type="entry name" value="ZnuA"/>
    <property type="match status" value="2"/>
</dbReference>
<reference evidence="6 8" key="2">
    <citation type="submission" date="2017-06" db="EMBL/GenBank/DDBJ databases">
        <authorList>
            <consortium name="Pathogen Informatics"/>
        </authorList>
    </citation>
    <scope>NUCLEOTIDE SEQUENCE [LARGE SCALE GENOMIC DNA]</scope>
    <source>
        <strain evidence="6 8">NCTC13015</strain>
    </source>
</reference>
<dbReference type="PANTHER" id="PTHR42953">
    <property type="entry name" value="HIGH-AFFINITY ZINC UPTAKE SYSTEM PROTEIN ZNUA-RELATED"/>
    <property type="match status" value="1"/>
</dbReference>
<dbReference type="Proteomes" id="UP000028780">
    <property type="component" value="Chromosome"/>
</dbReference>
<reference evidence="5 7" key="1">
    <citation type="submission" date="2014-08" db="EMBL/GenBank/DDBJ databases">
        <title>Complete genome sequence of Corynebacterium imitans DSM 44264, isolated from a five-month-old boy with suspected pharyngeal diphtheria.</title>
        <authorList>
            <person name="Mollmann S."/>
            <person name="Albersmeier A."/>
            <person name="Ruckert C."/>
            <person name="Tauch A."/>
        </authorList>
    </citation>
    <scope>NUCLEOTIDE SEQUENCE [LARGE SCALE GENOMIC DNA]</scope>
    <source>
        <strain evidence="5 7">DSM 44264</strain>
    </source>
</reference>
<dbReference type="HOGENOM" id="CLU_016838_6_1_11"/>
<evidence type="ECO:0000256" key="3">
    <source>
        <dbReference type="RuleBase" id="RU003512"/>
    </source>
</evidence>
<dbReference type="PRINTS" id="PR00691">
    <property type="entry name" value="ADHESINB"/>
</dbReference>
<dbReference type="Gene3D" id="3.40.50.1980">
    <property type="entry name" value="Nitrogenase molybdenum iron protein domain"/>
    <property type="match status" value="2"/>
</dbReference>
<dbReference type="GO" id="GO:0030313">
    <property type="term" value="C:cell envelope"/>
    <property type="evidence" value="ECO:0007669"/>
    <property type="project" value="UniProtKB-SubCell"/>
</dbReference>
<keyword evidence="2 4" id="KW-0732">Signal</keyword>
<dbReference type="PROSITE" id="PS51257">
    <property type="entry name" value="PROKAR_LIPOPROTEIN"/>
    <property type="match status" value="1"/>
</dbReference>
<dbReference type="InterPro" id="IPR050492">
    <property type="entry name" value="Bact_metal-bind_prot9"/>
</dbReference>
<dbReference type="eggNOG" id="COG0803">
    <property type="taxonomic scope" value="Bacteria"/>
</dbReference>
<dbReference type="KEGG" id="cii:CIMIT_01665"/>
<dbReference type="NCBIfam" id="TIGR03769">
    <property type="entry name" value="P_ac_wall_RPT"/>
    <property type="match status" value="1"/>
</dbReference>
<dbReference type="PRINTS" id="PR00690">
    <property type="entry name" value="ADHESNFAMILY"/>
</dbReference>
<dbReference type="RefSeq" id="WP_038588175.1">
    <property type="nucleotide sequence ID" value="NZ_CP009211.1"/>
</dbReference>
<dbReference type="InterPro" id="IPR022434">
    <property type="entry name" value="ABC_LPXTG_lipo_actinobac"/>
</dbReference>
<keyword evidence="1 3" id="KW-0813">Transport</keyword>
<dbReference type="NCBIfam" id="NF038134">
    <property type="entry name" value="choice_anch_M"/>
    <property type="match status" value="1"/>
</dbReference>
<organism evidence="5 7">
    <name type="scientific">Corynebacterium imitans</name>
    <dbReference type="NCBI Taxonomy" id="156978"/>
    <lineage>
        <taxon>Bacteria</taxon>
        <taxon>Bacillati</taxon>
        <taxon>Actinomycetota</taxon>
        <taxon>Actinomycetes</taxon>
        <taxon>Mycobacteriales</taxon>
        <taxon>Corynebacteriaceae</taxon>
        <taxon>Corynebacterium</taxon>
    </lineage>
</organism>
<name>A0A076NKP6_9CORY</name>
<dbReference type="InterPro" id="IPR006129">
    <property type="entry name" value="AdhesinB"/>
</dbReference>
<evidence type="ECO:0000313" key="5">
    <source>
        <dbReference type="EMBL" id="AIJ32786.1"/>
    </source>
</evidence>
<dbReference type="GO" id="GO:0030001">
    <property type="term" value="P:metal ion transport"/>
    <property type="evidence" value="ECO:0007669"/>
    <property type="project" value="InterPro"/>
</dbReference>
<feature type="chain" id="PRO_5001715431" evidence="4">
    <location>
        <begin position="25"/>
        <end position="510"/>
    </location>
</feature>
<evidence type="ECO:0000256" key="4">
    <source>
        <dbReference type="SAM" id="SignalP"/>
    </source>
</evidence>
<keyword evidence="7" id="KW-1185">Reference proteome</keyword>
<proteinExistence type="inferred from homology"/>
<sequence>MRSIHVATIAAVALALSACGTAHSVDTTQLRVVASTSILADVVANVGGEHAEVTPLIGAGVDPHTYEPSLHATRDIAYADAVFTNGLLLEPQSLVHTIDSTAGEDTPVVEVAEQAQRYGFTPIRLVEDASLDTVWLGLRVDTGKALPATGITELSLVSARGPGDIFAFILGTFGTPEVVFDSHDGIDARDATTLPVDAHTHVSWAFSEPGVYEITLRGQVRNAVADEEVRGSAEQTFTVVVGQDPAQVTPGKKVLDQGHVDITTVFREGATRLTLRHDDLGDVDPADAVIAVPTTTLQPVPPERTFRFLGDPGDETYLLPQAVLGNHVHGELDPHFWHDVRAMQAVVKIVRDTLSSADPAHAEDYARNTDEYLEELDRVDEVMREAVAQIPESNRNLVTTHHGYSYLGEAYGLRIAGFVTPNPSVEPSPRDVIAFTRTLENLHVPAVFLEPQVAGASSVLTETAAQLGIEVCPIRGDTLDPPGAGPAGTYVRLVEENAASISRCLSERKP</sequence>
<gene>
    <name evidence="6" type="primary">troA</name>
    <name evidence="5" type="ORF">CIMIT_01665</name>
    <name evidence="6" type="ORF">SAMEA4535761_00400</name>
</gene>
<dbReference type="InterPro" id="IPR006127">
    <property type="entry name" value="ZnuA-like"/>
</dbReference>
<dbReference type="EMBL" id="LT906467">
    <property type="protein sequence ID" value="SNV57575.1"/>
    <property type="molecule type" value="Genomic_DNA"/>
</dbReference>
<accession>A0A076NKP6</accession>
<dbReference type="NCBIfam" id="TIGR03772">
    <property type="entry name" value="anch_rpt_subst"/>
    <property type="match status" value="1"/>
</dbReference>
<dbReference type="SUPFAM" id="SSF53807">
    <property type="entry name" value="Helical backbone' metal receptor"/>
    <property type="match status" value="1"/>
</dbReference>
<protein>
    <submittedName>
        <fullName evidence="5 6">ABC transporter substrate-binding protein</fullName>
    </submittedName>
</protein>
<dbReference type="STRING" id="156978.CIMIT_01665"/>
<dbReference type="Proteomes" id="UP000215374">
    <property type="component" value="Chromosome 1"/>
</dbReference>
<dbReference type="GO" id="GO:0007155">
    <property type="term" value="P:cell adhesion"/>
    <property type="evidence" value="ECO:0007669"/>
    <property type="project" value="InterPro"/>
</dbReference>
<evidence type="ECO:0000313" key="8">
    <source>
        <dbReference type="Proteomes" id="UP000215374"/>
    </source>
</evidence>
<dbReference type="GO" id="GO:0046872">
    <property type="term" value="F:metal ion binding"/>
    <property type="evidence" value="ECO:0007669"/>
    <property type="project" value="UniProtKB-KW"/>
</dbReference>
<evidence type="ECO:0000256" key="2">
    <source>
        <dbReference type="ARBA" id="ARBA00022729"/>
    </source>
</evidence>
<evidence type="ECO:0000313" key="7">
    <source>
        <dbReference type="Proteomes" id="UP000028780"/>
    </source>
</evidence>
<dbReference type="AlphaFoldDB" id="A0A076NKP6"/>
<dbReference type="InterPro" id="IPR022435">
    <property type="entry name" value="Surface-anchored_actinobac"/>
</dbReference>
<comment type="similarity">
    <text evidence="3">Belongs to the bacterial solute-binding protein 9 family.</text>
</comment>
<evidence type="ECO:0000256" key="1">
    <source>
        <dbReference type="ARBA" id="ARBA00022448"/>
    </source>
</evidence>
<feature type="signal peptide" evidence="4">
    <location>
        <begin position="1"/>
        <end position="24"/>
    </location>
</feature>
<dbReference type="InterPro" id="IPR006128">
    <property type="entry name" value="Lipoprotein_PsaA-like"/>
</dbReference>
<evidence type="ECO:0000313" key="6">
    <source>
        <dbReference type="EMBL" id="SNV57575.1"/>
    </source>
</evidence>